<dbReference type="GO" id="GO:0000166">
    <property type="term" value="F:nucleotide binding"/>
    <property type="evidence" value="ECO:0007669"/>
    <property type="project" value="InterPro"/>
</dbReference>
<proteinExistence type="predicted"/>
<comment type="caution">
    <text evidence="1">The sequence shown here is derived from an EMBL/GenBank/DDBJ whole genome shotgun (WGS) entry which is preliminary data.</text>
</comment>
<reference evidence="2" key="1">
    <citation type="journal article" date="2015" name="Nat. Genet.">
        <title>The genome and transcriptome of the zoonotic hookworm Ancylostoma ceylanicum identify infection-specific gene families.</title>
        <authorList>
            <person name="Schwarz E.M."/>
            <person name="Hu Y."/>
            <person name="Antoshechkin I."/>
            <person name="Miller M.M."/>
            <person name="Sternberg P.W."/>
            <person name="Aroian R.V."/>
        </authorList>
    </citation>
    <scope>NUCLEOTIDE SEQUENCE</scope>
    <source>
        <strain evidence="2">HY135</strain>
    </source>
</reference>
<name>A0A016V347_9BILA</name>
<dbReference type="Proteomes" id="UP000024635">
    <property type="component" value="Unassembled WGS sequence"/>
</dbReference>
<dbReference type="CDD" id="cd01667">
    <property type="entry name" value="TGS_ThrRS"/>
    <property type="match status" value="1"/>
</dbReference>
<organism evidence="1 2">
    <name type="scientific">Ancylostoma ceylanicum</name>
    <dbReference type="NCBI Taxonomy" id="53326"/>
    <lineage>
        <taxon>Eukaryota</taxon>
        <taxon>Metazoa</taxon>
        <taxon>Ecdysozoa</taxon>
        <taxon>Nematoda</taxon>
        <taxon>Chromadorea</taxon>
        <taxon>Rhabditida</taxon>
        <taxon>Rhabditina</taxon>
        <taxon>Rhabditomorpha</taxon>
        <taxon>Strongyloidea</taxon>
        <taxon>Ancylostomatidae</taxon>
        <taxon>Ancylostomatinae</taxon>
        <taxon>Ancylostoma</taxon>
    </lineage>
</organism>
<keyword evidence="2" id="KW-1185">Reference proteome</keyword>
<dbReference type="EMBL" id="JARK01001355">
    <property type="protein sequence ID" value="EYC21681.1"/>
    <property type="molecule type" value="Genomic_DNA"/>
</dbReference>
<evidence type="ECO:0008006" key="3">
    <source>
        <dbReference type="Google" id="ProtNLM"/>
    </source>
</evidence>
<dbReference type="STRING" id="53326.A0A016V347"/>
<gene>
    <name evidence="1" type="primary">Acey_s0019.g3958</name>
    <name evidence="1" type="synonym">Acey-mrpl-39</name>
    <name evidence="1" type="ORF">Y032_0019g3958</name>
</gene>
<dbReference type="Gene3D" id="3.10.20.30">
    <property type="match status" value="1"/>
</dbReference>
<sequence length="338" mass="37267">MLRTLRGLVATHCRAAATSSNSAVSPISRSEIDSALFDDVQSRVNQHGRTIEKILVTLVNKDGSKKDYLMNRNVSTPFDCAKHMNMLLAKRAILALTSYSDGNTQLECMNEPFRDKCSLELLDFQNEKYAAELNKAYWRSCSVLLAAILSEGLKDHVSVSALHCEVPKSYFAVDINGLASSLSQSDLRDLSLFARSQFIDNSIPFETVSLPAELATDYGFDSSLRLCRLGTFVTAVDGPVISRSDQVGRFSIVKVNMLRLHHRGGTYSILSLEACSLSLHPSFRPRCDGANAQSVFLRRTALSKGDYTHFGGVSLPAAQKTSSFLWEKIVENAKDRIG</sequence>
<protein>
    <recommendedName>
        <fullName evidence="3">TGS domain-containing protein</fullName>
    </recommendedName>
</protein>
<dbReference type="SUPFAM" id="SSF55186">
    <property type="entry name" value="ThrRS/AlaRS common domain"/>
    <property type="match status" value="1"/>
</dbReference>
<dbReference type="InterPro" id="IPR012675">
    <property type="entry name" value="Beta-grasp_dom_sf"/>
</dbReference>
<dbReference type="AlphaFoldDB" id="A0A016V347"/>
<dbReference type="Gene3D" id="3.30.980.10">
    <property type="entry name" value="Threonyl-trna Synthetase, Chain A, domain 2"/>
    <property type="match status" value="1"/>
</dbReference>
<dbReference type="OrthoDB" id="5870821at2759"/>
<evidence type="ECO:0000313" key="1">
    <source>
        <dbReference type="EMBL" id="EYC21681.1"/>
    </source>
</evidence>
<evidence type="ECO:0000313" key="2">
    <source>
        <dbReference type="Proteomes" id="UP000024635"/>
    </source>
</evidence>
<dbReference type="InterPro" id="IPR018163">
    <property type="entry name" value="Thr/Ala-tRNA-synth_IIc_edit"/>
</dbReference>
<accession>A0A016V347</accession>